<evidence type="ECO:0000313" key="1">
    <source>
        <dbReference type="EMBL" id="TFE42160.1"/>
    </source>
</evidence>
<organism evidence="1 2">
    <name type="scientific">Paraburkholderia dipogonis</name>
    <dbReference type="NCBI Taxonomy" id="1211383"/>
    <lineage>
        <taxon>Bacteria</taxon>
        <taxon>Pseudomonadati</taxon>
        <taxon>Pseudomonadota</taxon>
        <taxon>Betaproteobacteria</taxon>
        <taxon>Burkholderiales</taxon>
        <taxon>Burkholderiaceae</taxon>
        <taxon>Paraburkholderia</taxon>
    </lineage>
</organism>
<dbReference type="AlphaFoldDB" id="A0A4Y8MX66"/>
<dbReference type="Pfam" id="PF05936">
    <property type="entry name" value="T6SS_VasE"/>
    <property type="match status" value="1"/>
</dbReference>
<dbReference type="Proteomes" id="UP000297385">
    <property type="component" value="Unassembled WGS sequence"/>
</dbReference>
<dbReference type="GeneID" id="97304711"/>
<sequence>MSRLANLANLANAVTDRIEWFEGMLLSPQHFQLSAARVDSLVAWQTLAAAPFSWGVRHLVFDNGLLPTGLVRILALDAIMPDGTAVSYAAESSQHGRLELSLEPFAEQLAKGPLDFYLVLPVAAAMRRDAQVKRFRSTAGVPVEDEVSDAPPADIPRLVPNLALTAGELPSGMHVHLRLGSVYRDNEVVRLGDTLPPLLEIARDNPLWTAVASLLGQLRGKAAFVARQTANPSSKVDDRLTQLELKDRLRSLLTALPHAEAVLRTPHLHPLALFWSLASLSGALATLKPGGLPPVPPDYEHADPLAVFTPLLRSLRDSVSEVSEDYREHKFDFRHGAFEIALQQDWVGERLVVGLRGQSERDLLSWMDGAVIGSQSVYASLRARRVLGATRRGVDYAEDLGIRSGSGYLLFEIDAEPALVHASEPLVIGNPNEGASAQRPQEMLLFVKG</sequence>
<gene>
    <name evidence="1" type="primary">tssK</name>
    <name evidence="1" type="ORF">E2553_36775</name>
</gene>
<comment type="caution">
    <text evidence="1">The sequence shown here is derived from an EMBL/GenBank/DDBJ whole genome shotgun (WGS) entry which is preliminary data.</text>
</comment>
<dbReference type="RefSeq" id="WP_134465427.1">
    <property type="nucleotide sequence ID" value="NZ_JBHMFL010000155.1"/>
</dbReference>
<protein>
    <submittedName>
        <fullName evidence="1">Type VI secretion system baseplate subunit TssK</fullName>
    </submittedName>
</protein>
<dbReference type="EMBL" id="SNVI01000002">
    <property type="protein sequence ID" value="TFE42160.1"/>
    <property type="molecule type" value="Genomic_DNA"/>
</dbReference>
<evidence type="ECO:0000313" key="2">
    <source>
        <dbReference type="Proteomes" id="UP000297385"/>
    </source>
</evidence>
<name>A0A4Y8MX66_9BURK</name>
<dbReference type="PANTHER" id="PTHR35566">
    <property type="entry name" value="BLR3599 PROTEIN"/>
    <property type="match status" value="1"/>
</dbReference>
<dbReference type="PANTHER" id="PTHR35566:SF1">
    <property type="entry name" value="TYPE VI SECRETION SYSTEM BASEPLATE COMPONENT TSSK1"/>
    <property type="match status" value="1"/>
</dbReference>
<dbReference type="InterPro" id="IPR010263">
    <property type="entry name" value="T6SS_TssK"/>
</dbReference>
<accession>A0A4Y8MX66</accession>
<proteinExistence type="predicted"/>
<reference evidence="1 2" key="1">
    <citation type="submission" date="2019-03" db="EMBL/GenBank/DDBJ databases">
        <title>Complete Genome Sequence of Paraburkholderia dipogonis ICMP 19430T, a Nitrogen-fixing Symbiont of the South African Invasive Legume Dipogon lignosus in New Zealand.</title>
        <authorList>
            <person name="De Meyer S.E."/>
        </authorList>
    </citation>
    <scope>NUCLEOTIDE SEQUENCE [LARGE SCALE GENOMIC DNA]</scope>
    <source>
        <strain evidence="1 2">ICMP 19430</strain>
    </source>
</reference>
<dbReference type="NCBIfam" id="TIGR03353">
    <property type="entry name" value="VI_chp_4"/>
    <property type="match status" value="1"/>
</dbReference>